<comment type="caution">
    <text evidence="2">The sequence shown here is derived from an EMBL/GenBank/DDBJ whole genome shotgun (WGS) entry which is preliminary data.</text>
</comment>
<accession>A0A4Y2CHI5</accession>
<keyword evidence="3" id="KW-1185">Reference proteome</keyword>
<organism evidence="2 3">
    <name type="scientific">Araneus ventricosus</name>
    <name type="common">Orbweaver spider</name>
    <name type="synonym">Epeira ventricosa</name>
    <dbReference type="NCBI Taxonomy" id="182803"/>
    <lineage>
        <taxon>Eukaryota</taxon>
        <taxon>Metazoa</taxon>
        <taxon>Ecdysozoa</taxon>
        <taxon>Arthropoda</taxon>
        <taxon>Chelicerata</taxon>
        <taxon>Arachnida</taxon>
        <taxon>Araneae</taxon>
        <taxon>Araneomorphae</taxon>
        <taxon>Entelegynae</taxon>
        <taxon>Araneoidea</taxon>
        <taxon>Araneidae</taxon>
        <taxon>Araneus</taxon>
    </lineage>
</organism>
<reference evidence="2 3" key="1">
    <citation type="journal article" date="2019" name="Sci. Rep.">
        <title>Orb-weaving spider Araneus ventricosus genome elucidates the spidroin gene catalogue.</title>
        <authorList>
            <person name="Kono N."/>
            <person name="Nakamura H."/>
            <person name="Ohtoshi R."/>
            <person name="Moran D.A.P."/>
            <person name="Shinohara A."/>
            <person name="Yoshida Y."/>
            <person name="Fujiwara M."/>
            <person name="Mori M."/>
            <person name="Tomita M."/>
            <person name="Arakawa K."/>
        </authorList>
    </citation>
    <scope>NUCLEOTIDE SEQUENCE [LARGE SCALE GENOMIC DNA]</scope>
</reference>
<dbReference type="EMBL" id="BGPR01000196">
    <property type="protein sequence ID" value="GBM03882.1"/>
    <property type="molecule type" value="Genomic_DNA"/>
</dbReference>
<feature type="region of interest" description="Disordered" evidence="1">
    <location>
        <begin position="91"/>
        <end position="111"/>
    </location>
</feature>
<sequence length="111" mass="13024">MRLRPREVSTHSIISLSSLKRYFNSEIVGQSFVDFTSSFNRIFILLVYTPERTRTEGRKINGLEPPGCDSFVQYLKAIYLDKGNIPARRRSNQFSHKSFRRSKWRAYSSVK</sequence>
<gene>
    <name evidence="2" type="ORF">AVEN_185387_1</name>
</gene>
<protein>
    <submittedName>
        <fullName evidence="2">Uncharacterized protein</fullName>
    </submittedName>
</protein>
<proteinExistence type="predicted"/>
<name>A0A4Y2CHI5_ARAVE</name>
<evidence type="ECO:0000256" key="1">
    <source>
        <dbReference type="SAM" id="MobiDB-lite"/>
    </source>
</evidence>
<feature type="compositionally biased region" description="Basic residues" evidence="1">
    <location>
        <begin position="91"/>
        <end position="104"/>
    </location>
</feature>
<evidence type="ECO:0000313" key="3">
    <source>
        <dbReference type="Proteomes" id="UP000499080"/>
    </source>
</evidence>
<dbReference type="AlphaFoldDB" id="A0A4Y2CHI5"/>
<dbReference type="Proteomes" id="UP000499080">
    <property type="component" value="Unassembled WGS sequence"/>
</dbReference>
<evidence type="ECO:0000313" key="2">
    <source>
        <dbReference type="EMBL" id="GBM03882.1"/>
    </source>
</evidence>